<proteinExistence type="predicted"/>
<dbReference type="SUPFAM" id="SSF55144">
    <property type="entry name" value="LigT-like"/>
    <property type="match status" value="1"/>
</dbReference>
<evidence type="ECO:0000259" key="2">
    <source>
        <dbReference type="Pfam" id="PF08975"/>
    </source>
</evidence>
<sequence length="302" mass="33972">MGSEAVLAPGDEPYPPAVHTKFSLDGSPLRYPGNTTVCHIPAESPLLVGLWDVYNTITSHSTLSKSFRLLPPDSWHMTVFDGVREEECEPGMWPEGLEKLPLDECTMNFSRTVRSLGLTLEEEGLAPPYRMRAIGFQIGQFGMALDIVGATDEEERRMRRLRDRLADSFGFRAPNHLTYRFHVSIAYLIRWMGGEEKQEFDKAIARWLPKIGVEFELGAVEFCIFNRKRQSEKIQRKRGSIQDITVGNPSKTEGSPAQRVPDPSNHVMLDNPQIGLSHISISLVDQGLEQNMTELCIESNVA</sequence>
<organism evidence="3 4">
    <name type="scientific">Fusarium denticulatum</name>
    <dbReference type="NCBI Taxonomy" id="48507"/>
    <lineage>
        <taxon>Eukaryota</taxon>
        <taxon>Fungi</taxon>
        <taxon>Dikarya</taxon>
        <taxon>Ascomycota</taxon>
        <taxon>Pezizomycotina</taxon>
        <taxon>Sordariomycetes</taxon>
        <taxon>Hypocreomycetidae</taxon>
        <taxon>Hypocreales</taxon>
        <taxon>Nectriaceae</taxon>
        <taxon>Fusarium</taxon>
        <taxon>Fusarium fujikuroi species complex</taxon>
    </lineage>
</organism>
<dbReference type="AlphaFoldDB" id="A0A8H5THJ8"/>
<dbReference type="InterPro" id="IPR009097">
    <property type="entry name" value="Cyclic_Pdiesterase"/>
</dbReference>
<reference evidence="3 4" key="1">
    <citation type="submission" date="2020-05" db="EMBL/GenBank/DDBJ databases">
        <title>Identification and distribution of gene clusters putatively required for synthesis of sphingolipid metabolism inhibitors in phylogenetically diverse species of the filamentous fungus Fusarium.</title>
        <authorList>
            <person name="Kim H.-S."/>
            <person name="Busman M."/>
            <person name="Brown D.W."/>
            <person name="Divon H."/>
            <person name="Uhlig S."/>
            <person name="Proctor R.H."/>
        </authorList>
    </citation>
    <scope>NUCLEOTIDE SEQUENCE [LARGE SCALE GENOMIC DNA]</scope>
    <source>
        <strain evidence="3 4">NRRL 25311</strain>
    </source>
</reference>
<feature type="compositionally biased region" description="Polar residues" evidence="1">
    <location>
        <begin position="242"/>
        <end position="255"/>
    </location>
</feature>
<dbReference type="Pfam" id="PF08975">
    <property type="entry name" value="2H-phosphodiest"/>
    <property type="match status" value="1"/>
</dbReference>
<keyword evidence="3" id="KW-0436">Ligase</keyword>
<dbReference type="Proteomes" id="UP000562682">
    <property type="component" value="Unassembled WGS sequence"/>
</dbReference>
<protein>
    <submittedName>
        <fullName evidence="3">RNA ligase cyclic nucleotide phosphodiesterase</fullName>
    </submittedName>
</protein>
<accession>A0A8H5THJ8</accession>
<name>A0A8H5THJ8_9HYPO</name>
<feature type="region of interest" description="Disordered" evidence="1">
    <location>
        <begin position="236"/>
        <end position="267"/>
    </location>
</feature>
<keyword evidence="4" id="KW-1185">Reference proteome</keyword>
<evidence type="ECO:0000313" key="4">
    <source>
        <dbReference type="Proteomes" id="UP000562682"/>
    </source>
</evidence>
<evidence type="ECO:0000313" key="3">
    <source>
        <dbReference type="EMBL" id="KAF5669891.1"/>
    </source>
</evidence>
<feature type="domain" description="DUF1868" evidence="2">
    <location>
        <begin position="21"/>
        <end position="116"/>
    </location>
</feature>
<dbReference type="EMBL" id="JAAOAK010000370">
    <property type="protein sequence ID" value="KAF5669891.1"/>
    <property type="molecule type" value="Genomic_DNA"/>
</dbReference>
<dbReference type="GO" id="GO:0016874">
    <property type="term" value="F:ligase activity"/>
    <property type="evidence" value="ECO:0007669"/>
    <property type="project" value="UniProtKB-KW"/>
</dbReference>
<comment type="caution">
    <text evidence="3">The sequence shown here is derived from an EMBL/GenBank/DDBJ whole genome shotgun (WGS) entry which is preliminary data.</text>
</comment>
<evidence type="ECO:0000256" key="1">
    <source>
        <dbReference type="SAM" id="MobiDB-lite"/>
    </source>
</evidence>
<gene>
    <name evidence="3" type="ORF">FDENT_11404</name>
</gene>
<dbReference type="InterPro" id="IPR015069">
    <property type="entry name" value="2H-PEstase_DUF1868"/>
</dbReference>
<dbReference type="Gene3D" id="3.90.1140.10">
    <property type="entry name" value="Cyclic phosphodiesterase"/>
    <property type="match status" value="1"/>
</dbReference>